<name>A0A089MXT9_PAEBO</name>
<dbReference type="HOGENOM" id="CLU_1303895_0_0_9"/>
<feature type="transmembrane region" description="Helical" evidence="1">
    <location>
        <begin position="176"/>
        <end position="198"/>
    </location>
</feature>
<evidence type="ECO:0000313" key="3">
    <source>
        <dbReference type="Proteomes" id="UP000029518"/>
    </source>
</evidence>
<evidence type="ECO:0000256" key="1">
    <source>
        <dbReference type="SAM" id="Phobius"/>
    </source>
</evidence>
<dbReference type="Proteomes" id="UP000029518">
    <property type="component" value="Chromosome"/>
</dbReference>
<dbReference type="AlphaFoldDB" id="A0A089MXT9"/>
<keyword evidence="1" id="KW-0812">Transmembrane</keyword>
<dbReference type="KEGG" id="pbd:PBOR_33235"/>
<proteinExistence type="predicted"/>
<sequence length="210" mass="23846">MQTTNGTTPDATRFLYFLRQLVSLIMIVFAQGIITFFIGLLSVFMMFFSSNYFWGDLAHVYPPDKLMYIGIDFLMAGAAFALPWLGVWWMLYGLSEDGRIRCFPLLLLFAYLTFVILFLQINPVYNPEAMIPSSAGESTFLVCMGMSAVVLFPFYSAGVYYFVLKPNARPRKRYRFLLLCLIFAVAGLALLPALWHLAPSIYPGLLSFPE</sequence>
<evidence type="ECO:0000313" key="2">
    <source>
        <dbReference type="EMBL" id="AIQ61224.1"/>
    </source>
</evidence>
<dbReference type="RefSeq" id="WP_042217994.1">
    <property type="nucleotide sequence ID" value="NZ_CP009285.1"/>
</dbReference>
<feature type="transmembrane region" description="Helical" evidence="1">
    <location>
        <begin position="103"/>
        <end position="119"/>
    </location>
</feature>
<dbReference type="OrthoDB" id="2590791at2"/>
<accession>A0A089MXT9</accession>
<feature type="transmembrane region" description="Helical" evidence="1">
    <location>
        <begin position="139"/>
        <end position="164"/>
    </location>
</feature>
<feature type="transmembrane region" description="Helical" evidence="1">
    <location>
        <begin position="68"/>
        <end position="91"/>
    </location>
</feature>
<reference evidence="2" key="1">
    <citation type="submission" date="2014-08" db="EMBL/GenBank/DDBJ databases">
        <title>Comparative genomics of the Paenibacillus odorifer group.</title>
        <authorList>
            <person name="den Bakker H.C."/>
            <person name="Tsai Y.-C.Y.-C."/>
            <person name="Martin N."/>
            <person name="Korlach J."/>
            <person name="Wiedmann M."/>
        </authorList>
    </citation>
    <scope>NUCLEOTIDE SEQUENCE [LARGE SCALE GENOMIC DNA]</scope>
    <source>
        <strain evidence="2">DSM 13188</strain>
    </source>
</reference>
<feature type="transmembrane region" description="Helical" evidence="1">
    <location>
        <begin position="21"/>
        <end position="48"/>
    </location>
</feature>
<keyword evidence="3" id="KW-1185">Reference proteome</keyword>
<dbReference type="EMBL" id="CP009285">
    <property type="protein sequence ID" value="AIQ61224.1"/>
    <property type="molecule type" value="Genomic_DNA"/>
</dbReference>
<gene>
    <name evidence="2" type="ORF">PBOR_33235</name>
</gene>
<protein>
    <submittedName>
        <fullName evidence="2">Uncharacterized protein</fullName>
    </submittedName>
</protein>
<keyword evidence="1" id="KW-1133">Transmembrane helix</keyword>
<organism evidence="2 3">
    <name type="scientific">Paenibacillus borealis</name>
    <dbReference type="NCBI Taxonomy" id="160799"/>
    <lineage>
        <taxon>Bacteria</taxon>
        <taxon>Bacillati</taxon>
        <taxon>Bacillota</taxon>
        <taxon>Bacilli</taxon>
        <taxon>Bacillales</taxon>
        <taxon>Paenibacillaceae</taxon>
        <taxon>Paenibacillus</taxon>
    </lineage>
</organism>
<keyword evidence="1" id="KW-0472">Membrane</keyword>